<dbReference type="STRING" id="1250539.Ga0080574_TMP3628"/>
<dbReference type="EMBL" id="CP015093">
    <property type="protein sequence ID" value="APZ53962.1"/>
    <property type="molecule type" value="Genomic_DNA"/>
</dbReference>
<dbReference type="FunFam" id="3.40.50.300:FF:000016">
    <property type="entry name" value="Oligopeptide ABC transporter ATP-binding component"/>
    <property type="match status" value="1"/>
</dbReference>
<dbReference type="SMART" id="SM00382">
    <property type="entry name" value="AAA"/>
    <property type="match status" value="1"/>
</dbReference>
<evidence type="ECO:0000313" key="9">
    <source>
        <dbReference type="Proteomes" id="UP000187059"/>
    </source>
</evidence>
<evidence type="ECO:0000256" key="5">
    <source>
        <dbReference type="ARBA" id="ARBA00022840"/>
    </source>
</evidence>
<dbReference type="GO" id="GO:0016887">
    <property type="term" value="F:ATP hydrolysis activity"/>
    <property type="evidence" value="ECO:0007669"/>
    <property type="project" value="InterPro"/>
</dbReference>
<keyword evidence="4" id="KW-0547">Nucleotide-binding</keyword>
<dbReference type="InterPro" id="IPR027417">
    <property type="entry name" value="P-loop_NTPase"/>
</dbReference>
<dbReference type="NCBIfam" id="TIGR01727">
    <property type="entry name" value="oligo_HPY"/>
    <property type="match status" value="1"/>
</dbReference>
<dbReference type="GO" id="GO:0015833">
    <property type="term" value="P:peptide transport"/>
    <property type="evidence" value="ECO:0007669"/>
    <property type="project" value="InterPro"/>
</dbReference>
<organism evidence="8 9">
    <name type="scientific">Salipiger abyssi</name>
    <dbReference type="NCBI Taxonomy" id="1250539"/>
    <lineage>
        <taxon>Bacteria</taxon>
        <taxon>Pseudomonadati</taxon>
        <taxon>Pseudomonadota</taxon>
        <taxon>Alphaproteobacteria</taxon>
        <taxon>Rhodobacterales</taxon>
        <taxon>Roseobacteraceae</taxon>
        <taxon>Salipiger</taxon>
    </lineage>
</organism>
<name>A0A1P8UX53_9RHOB</name>
<protein>
    <submittedName>
        <fullName evidence="8">Peptide/nickel transport system ATP-binding protein</fullName>
    </submittedName>
</protein>
<dbReference type="Pfam" id="PF00005">
    <property type="entry name" value="ABC_tran"/>
    <property type="match status" value="1"/>
</dbReference>
<keyword evidence="5 8" id="KW-0067">ATP-binding</keyword>
<sequence length="319" mass="34810">MTALLRAEDLRKSYQVGRGGLFRRARRFNAVDGVSLTLNKGETLGVVGESGCGKSTLSRLVLGLSPHDSGEVTFDGAPLPREGSDDWRHLRRRMQLVYQDAAGALDPRQSIGTQIAEPLKIHNLPPERAEQALADVGLPPAMAARHPHELSGGQLQRVVIARALTLEPELMVMDEPVSALDVSIQAQIVNLIRDLQQARGMAYLFVSHDLSVVHHIADRVAVMYLGQVVEEAPKAAFYARALHPYSKALLAAVPVPDPATRGRAAPRIGDPPNPAAPPPGCRFHPRCPHATERCRIEAPELRDFGPRRAACHRIEELSQ</sequence>
<dbReference type="InterPro" id="IPR017871">
    <property type="entry name" value="ABC_transporter-like_CS"/>
</dbReference>
<dbReference type="KEGG" id="paby:Ga0080574_TMP3628"/>
<dbReference type="CDD" id="cd03257">
    <property type="entry name" value="ABC_NikE_OppD_transporters"/>
    <property type="match status" value="1"/>
</dbReference>
<dbReference type="GO" id="GO:0005524">
    <property type="term" value="F:ATP binding"/>
    <property type="evidence" value="ECO:0007669"/>
    <property type="project" value="UniProtKB-KW"/>
</dbReference>
<dbReference type="OrthoDB" id="9802264at2"/>
<dbReference type="InterPro" id="IPR013563">
    <property type="entry name" value="Oligopep_ABC_C"/>
</dbReference>
<evidence type="ECO:0000313" key="8">
    <source>
        <dbReference type="EMBL" id="APZ53962.1"/>
    </source>
</evidence>
<dbReference type="PROSITE" id="PS50893">
    <property type="entry name" value="ABC_TRANSPORTER_2"/>
    <property type="match status" value="1"/>
</dbReference>
<comment type="similarity">
    <text evidence="2">Belongs to the ABC transporter superfamily.</text>
</comment>
<evidence type="ECO:0000259" key="7">
    <source>
        <dbReference type="PROSITE" id="PS50893"/>
    </source>
</evidence>
<dbReference type="AlphaFoldDB" id="A0A1P8UX53"/>
<dbReference type="InterPro" id="IPR050319">
    <property type="entry name" value="ABC_transp_ATP-bind"/>
</dbReference>
<comment type="subcellular location">
    <subcellularLocation>
        <location evidence="1">Cell inner membrane</location>
        <topology evidence="1">Peripheral membrane protein</topology>
    </subcellularLocation>
</comment>
<feature type="domain" description="ABC transporter" evidence="7">
    <location>
        <begin position="5"/>
        <end position="250"/>
    </location>
</feature>
<evidence type="ECO:0000256" key="1">
    <source>
        <dbReference type="ARBA" id="ARBA00004417"/>
    </source>
</evidence>
<feature type="compositionally biased region" description="Pro residues" evidence="6">
    <location>
        <begin position="269"/>
        <end position="280"/>
    </location>
</feature>
<evidence type="ECO:0000256" key="3">
    <source>
        <dbReference type="ARBA" id="ARBA00022448"/>
    </source>
</evidence>
<evidence type="ECO:0000256" key="6">
    <source>
        <dbReference type="SAM" id="MobiDB-lite"/>
    </source>
</evidence>
<dbReference type="PANTHER" id="PTHR43776">
    <property type="entry name" value="TRANSPORT ATP-BINDING PROTEIN"/>
    <property type="match status" value="1"/>
</dbReference>
<dbReference type="Pfam" id="PF08352">
    <property type="entry name" value="oligo_HPY"/>
    <property type="match status" value="1"/>
</dbReference>
<dbReference type="GO" id="GO:0005886">
    <property type="term" value="C:plasma membrane"/>
    <property type="evidence" value="ECO:0007669"/>
    <property type="project" value="UniProtKB-SubCell"/>
</dbReference>
<dbReference type="RefSeq" id="WP_076703034.1">
    <property type="nucleotide sequence ID" value="NZ_CP015093.1"/>
</dbReference>
<dbReference type="InterPro" id="IPR003593">
    <property type="entry name" value="AAA+_ATPase"/>
</dbReference>
<reference evidence="8 9" key="1">
    <citation type="submission" date="2016-04" db="EMBL/GenBank/DDBJ databases">
        <title>Deep-sea bacteria in the southern Pacific.</title>
        <authorList>
            <person name="Tang K."/>
        </authorList>
    </citation>
    <scope>NUCLEOTIDE SEQUENCE [LARGE SCALE GENOMIC DNA]</scope>
    <source>
        <strain evidence="8 9">JLT2014</strain>
    </source>
</reference>
<gene>
    <name evidence="8" type="ORF">Ga0080574_TMP3628</name>
</gene>
<accession>A0A1P8UX53</accession>
<dbReference type="Gene3D" id="3.40.50.300">
    <property type="entry name" value="P-loop containing nucleotide triphosphate hydrolases"/>
    <property type="match status" value="1"/>
</dbReference>
<feature type="region of interest" description="Disordered" evidence="6">
    <location>
        <begin position="260"/>
        <end position="280"/>
    </location>
</feature>
<dbReference type="PANTHER" id="PTHR43776:SF7">
    <property type="entry name" value="D,D-DIPEPTIDE TRANSPORT ATP-BINDING PROTEIN DDPF-RELATED"/>
    <property type="match status" value="1"/>
</dbReference>
<dbReference type="PROSITE" id="PS00211">
    <property type="entry name" value="ABC_TRANSPORTER_1"/>
    <property type="match status" value="1"/>
</dbReference>
<evidence type="ECO:0000256" key="2">
    <source>
        <dbReference type="ARBA" id="ARBA00005417"/>
    </source>
</evidence>
<dbReference type="Proteomes" id="UP000187059">
    <property type="component" value="Chromosome"/>
</dbReference>
<dbReference type="SUPFAM" id="SSF52540">
    <property type="entry name" value="P-loop containing nucleoside triphosphate hydrolases"/>
    <property type="match status" value="1"/>
</dbReference>
<dbReference type="GO" id="GO:0055085">
    <property type="term" value="P:transmembrane transport"/>
    <property type="evidence" value="ECO:0007669"/>
    <property type="project" value="UniProtKB-ARBA"/>
</dbReference>
<proteinExistence type="inferred from homology"/>
<dbReference type="InterPro" id="IPR003439">
    <property type="entry name" value="ABC_transporter-like_ATP-bd"/>
</dbReference>
<keyword evidence="9" id="KW-1185">Reference proteome</keyword>
<evidence type="ECO:0000256" key="4">
    <source>
        <dbReference type="ARBA" id="ARBA00022741"/>
    </source>
</evidence>
<keyword evidence="3" id="KW-0813">Transport</keyword>